<dbReference type="GO" id="GO:0005085">
    <property type="term" value="F:guanyl-nucleotide exchange factor activity"/>
    <property type="evidence" value="ECO:0007669"/>
    <property type="project" value="TreeGrafter"/>
</dbReference>
<evidence type="ECO:0000256" key="1">
    <source>
        <dbReference type="SAM" id="MobiDB-lite"/>
    </source>
</evidence>
<dbReference type="Proteomes" id="UP000023152">
    <property type="component" value="Unassembled WGS sequence"/>
</dbReference>
<dbReference type="GO" id="GO:0005769">
    <property type="term" value="C:early endosome"/>
    <property type="evidence" value="ECO:0007669"/>
    <property type="project" value="TreeGrafter"/>
</dbReference>
<dbReference type="OrthoDB" id="411646at2759"/>
<reference evidence="2 3" key="1">
    <citation type="journal article" date="2013" name="Curr. Biol.">
        <title>The Genome of the Foraminiferan Reticulomyxa filosa.</title>
        <authorList>
            <person name="Glockner G."/>
            <person name="Hulsmann N."/>
            <person name="Schleicher M."/>
            <person name="Noegel A.A."/>
            <person name="Eichinger L."/>
            <person name="Gallinger C."/>
            <person name="Pawlowski J."/>
            <person name="Sierra R."/>
            <person name="Euteneuer U."/>
            <person name="Pillet L."/>
            <person name="Moustafa A."/>
            <person name="Platzer M."/>
            <person name="Groth M."/>
            <person name="Szafranski K."/>
            <person name="Schliwa M."/>
        </authorList>
    </citation>
    <scope>NUCLEOTIDE SEQUENCE [LARGE SCALE GENOMIC DNA]</scope>
</reference>
<dbReference type="InterPro" id="IPR051248">
    <property type="entry name" value="UPF0507/Ank_repeat_27"/>
</dbReference>
<gene>
    <name evidence="2" type="ORF">RFI_06329</name>
</gene>
<dbReference type="GO" id="GO:0000149">
    <property type="term" value="F:SNARE binding"/>
    <property type="evidence" value="ECO:0007669"/>
    <property type="project" value="TreeGrafter"/>
</dbReference>
<proteinExistence type="predicted"/>
<dbReference type="GO" id="GO:0005886">
    <property type="term" value="C:plasma membrane"/>
    <property type="evidence" value="ECO:0007669"/>
    <property type="project" value="TreeGrafter"/>
</dbReference>
<dbReference type="GO" id="GO:0045022">
    <property type="term" value="P:early endosome to late endosome transport"/>
    <property type="evidence" value="ECO:0007669"/>
    <property type="project" value="TreeGrafter"/>
</dbReference>
<evidence type="ECO:0000313" key="3">
    <source>
        <dbReference type="Proteomes" id="UP000023152"/>
    </source>
</evidence>
<dbReference type="InterPro" id="IPR037191">
    <property type="entry name" value="VPS9_dom_sf"/>
</dbReference>
<dbReference type="PANTHER" id="PTHR24170:SF1">
    <property type="entry name" value="DOMAIN PROTEIN, PUTATIVE (AFU_ORTHOLOGUE AFUA_1G09870)-RELATED"/>
    <property type="match status" value="1"/>
</dbReference>
<name>X6NXT3_RETFI</name>
<dbReference type="GO" id="GO:0097422">
    <property type="term" value="C:tubular endosome"/>
    <property type="evidence" value="ECO:0007669"/>
    <property type="project" value="TreeGrafter"/>
</dbReference>
<dbReference type="EMBL" id="ASPP01005310">
    <property type="protein sequence ID" value="ETO30791.1"/>
    <property type="molecule type" value="Genomic_DNA"/>
</dbReference>
<organism evidence="2 3">
    <name type="scientific">Reticulomyxa filosa</name>
    <dbReference type="NCBI Taxonomy" id="46433"/>
    <lineage>
        <taxon>Eukaryota</taxon>
        <taxon>Sar</taxon>
        <taxon>Rhizaria</taxon>
        <taxon>Retaria</taxon>
        <taxon>Foraminifera</taxon>
        <taxon>Monothalamids</taxon>
        <taxon>Reticulomyxidae</taxon>
        <taxon>Reticulomyxa</taxon>
    </lineage>
</organism>
<protein>
    <submittedName>
        <fullName evidence="2">Uncharacterized protein</fullName>
    </submittedName>
</protein>
<comment type="caution">
    <text evidence="2">The sequence shown here is derived from an EMBL/GenBank/DDBJ whole genome shotgun (WGS) entry which is preliminary data.</text>
</comment>
<evidence type="ECO:0000313" key="2">
    <source>
        <dbReference type="EMBL" id="ETO30791.1"/>
    </source>
</evidence>
<dbReference type="GO" id="GO:0005770">
    <property type="term" value="C:late endosome"/>
    <property type="evidence" value="ECO:0007669"/>
    <property type="project" value="TreeGrafter"/>
</dbReference>
<dbReference type="GO" id="GO:0030133">
    <property type="term" value="C:transport vesicle"/>
    <property type="evidence" value="ECO:0007669"/>
    <property type="project" value="TreeGrafter"/>
</dbReference>
<dbReference type="PANTHER" id="PTHR24170">
    <property type="entry name" value="ANKYRIN REPEAT DOMAIN-CONTAINING PROTEIN 27"/>
    <property type="match status" value="1"/>
</dbReference>
<keyword evidence="3" id="KW-1185">Reference proteome</keyword>
<accession>X6NXT3</accession>
<dbReference type="AlphaFoldDB" id="X6NXT3"/>
<dbReference type="SUPFAM" id="SSF109993">
    <property type="entry name" value="VPS9 domain"/>
    <property type="match status" value="1"/>
</dbReference>
<sequence>MVREIHYELWSGQNVNNKENKEINKSIQTGINYGNIKETPFGCSMTTSPLKQEIIITNPFFQLIRDKHERLYDNVCRNGWYICVPHSSSIEDGDFTDEFIKTHVLKNSPHFKGEYISQNGRSVTIEKGVISTKAGFNSPREVVILSEELFYRDDSKFIVYCISSPLIPITPKSAPSFSFGLRGFKGKMKCAFSISRSQRRATVRKTMNEFEYRSKEEWKEVLQTRLNEHSYRQLRKKMEAFAKDFEKSYVMLKGSTSCTSQRIKEHRDNTLQEFVWQTKQKHRSGASARTNKQNEQEKEEEDDDKESKRKEFKNANQNEEVVLAFDCLQMDLLEDSIFRQLSVHLEAEESQLHAKIIRLKGTCGISSCIDRSVSSASFLVHKKERANGRFVCDDFSAAINHLKSIHSFKTPLRKLGCLKTTVQLIQDTIVLQRYPSFQNMFCIFHLFVYLLNK</sequence>
<feature type="region of interest" description="Disordered" evidence="1">
    <location>
        <begin position="276"/>
        <end position="313"/>
    </location>
</feature>